<dbReference type="InterPro" id="IPR011060">
    <property type="entry name" value="RibuloseP-bd_barrel"/>
</dbReference>
<dbReference type="PROSITE" id="PS00156">
    <property type="entry name" value="OMPDECASE"/>
    <property type="match status" value="1"/>
</dbReference>
<evidence type="ECO:0000256" key="2">
    <source>
        <dbReference type="ARBA" id="ARBA00008847"/>
    </source>
</evidence>
<dbReference type="AlphaFoldDB" id="A0A7C9VMG8"/>
<dbReference type="SMART" id="SM00934">
    <property type="entry name" value="OMPdecase"/>
    <property type="match status" value="1"/>
</dbReference>
<reference evidence="9" key="1">
    <citation type="submission" date="2020-02" db="EMBL/GenBank/DDBJ databases">
        <title>Draft genome sequence of Candidatus Afipia apatlaquensis IBT-C3, a potential strain for decolorization of textile dyes.</title>
        <authorList>
            <person name="Sanchez-Reyes A."/>
            <person name="Breton-Deval L."/>
            <person name="Mangelson H."/>
            <person name="Sanchez-Flores A."/>
        </authorList>
    </citation>
    <scope>NUCLEOTIDE SEQUENCE [LARGE SCALE GENOMIC DNA]</scope>
    <source>
        <strain evidence="9">IBT-C3</strain>
    </source>
</reference>
<evidence type="ECO:0000256" key="1">
    <source>
        <dbReference type="ARBA" id="ARBA00004861"/>
    </source>
</evidence>
<evidence type="ECO:0000313" key="9">
    <source>
        <dbReference type="EMBL" id="NGX95814.1"/>
    </source>
</evidence>
<organism evidence="9 10">
    <name type="scientific">Candidatus Afipia apatlaquensis</name>
    <dbReference type="NCBI Taxonomy" id="2712852"/>
    <lineage>
        <taxon>Bacteria</taxon>
        <taxon>Pseudomonadati</taxon>
        <taxon>Pseudomonadota</taxon>
        <taxon>Alphaproteobacteria</taxon>
        <taxon>Hyphomicrobiales</taxon>
        <taxon>Nitrobacteraceae</taxon>
        <taxon>Afipia</taxon>
    </lineage>
</organism>
<dbReference type="GO" id="GO:0006207">
    <property type="term" value="P:'de novo' pyrimidine nucleobase biosynthetic process"/>
    <property type="evidence" value="ECO:0007669"/>
    <property type="project" value="InterPro"/>
</dbReference>
<evidence type="ECO:0000256" key="6">
    <source>
        <dbReference type="ARBA" id="ARBA00049157"/>
    </source>
</evidence>
<dbReference type="PANTHER" id="PTHR43375">
    <property type="entry name" value="OROTIDINE 5'-PHOSPHATE DECARBOXYLASE"/>
    <property type="match status" value="1"/>
</dbReference>
<gene>
    <name evidence="9" type="primary">pyrF</name>
    <name evidence="9" type="ORF">G4V63_11455</name>
</gene>
<dbReference type="GO" id="GO:0044205">
    <property type="term" value="P:'de novo' UMP biosynthetic process"/>
    <property type="evidence" value="ECO:0007669"/>
    <property type="project" value="UniProtKB-UniPathway"/>
</dbReference>
<comment type="pathway">
    <text evidence="1">Pyrimidine metabolism; UMP biosynthesis via de novo pathway; UMP from orotate: step 2/2.</text>
</comment>
<dbReference type="GO" id="GO:0004590">
    <property type="term" value="F:orotidine-5'-phosphate decarboxylase activity"/>
    <property type="evidence" value="ECO:0007669"/>
    <property type="project" value="UniProtKB-UniRule"/>
</dbReference>
<proteinExistence type="inferred from homology"/>
<evidence type="ECO:0000256" key="3">
    <source>
        <dbReference type="ARBA" id="ARBA00022793"/>
    </source>
</evidence>
<dbReference type="InterPro" id="IPR013785">
    <property type="entry name" value="Aldolase_TIM"/>
</dbReference>
<name>A0A7C9VMG8_9BRAD</name>
<comment type="similarity">
    <text evidence="2">Belongs to the OMP decarboxylase family. Type 2 subfamily.</text>
</comment>
<dbReference type="PANTHER" id="PTHR43375:SF1">
    <property type="entry name" value="OROTIDINE 5'-PHOSPHATE DECARBOXYLASE"/>
    <property type="match status" value="1"/>
</dbReference>
<keyword evidence="5 9" id="KW-0456">Lyase</keyword>
<dbReference type="InterPro" id="IPR018089">
    <property type="entry name" value="OMPdecase_AS"/>
</dbReference>
<keyword evidence="3" id="KW-0210">Decarboxylase</keyword>
<dbReference type="CDD" id="cd04725">
    <property type="entry name" value="OMP_decarboxylase_like"/>
    <property type="match status" value="1"/>
</dbReference>
<dbReference type="UniPathway" id="UPA00070">
    <property type="reaction ID" value="UER00120"/>
</dbReference>
<dbReference type="SUPFAM" id="SSF51366">
    <property type="entry name" value="Ribulose-phoshate binding barrel"/>
    <property type="match status" value="1"/>
</dbReference>
<evidence type="ECO:0000259" key="8">
    <source>
        <dbReference type="SMART" id="SM00934"/>
    </source>
</evidence>
<dbReference type="Proteomes" id="UP000480266">
    <property type="component" value="Unassembled WGS sequence"/>
</dbReference>
<feature type="non-terminal residue" evidence="9">
    <location>
        <position position="232"/>
    </location>
</feature>
<dbReference type="InterPro" id="IPR001754">
    <property type="entry name" value="OMPdeCOase_dom"/>
</dbReference>
<dbReference type="EC" id="4.1.1.23" evidence="7"/>
<dbReference type="EMBL" id="JAAMRR010000591">
    <property type="protein sequence ID" value="NGX95814.1"/>
    <property type="molecule type" value="Genomic_DNA"/>
</dbReference>
<dbReference type="Pfam" id="PF00215">
    <property type="entry name" value="OMPdecase"/>
    <property type="match status" value="1"/>
</dbReference>
<dbReference type="NCBIfam" id="TIGR02127">
    <property type="entry name" value="pyrF_sub2"/>
    <property type="match status" value="1"/>
</dbReference>
<comment type="catalytic activity">
    <reaction evidence="6">
        <text>orotidine 5'-phosphate + H(+) = UMP + CO2</text>
        <dbReference type="Rhea" id="RHEA:11596"/>
        <dbReference type="ChEBI" id="CHEBI:15378"/>
        <dbReference type="ChEBI" id="CHEBI:16526"/>
        <dbReference type="ChEBI" id="CHEBI:57538"/>
        <dbReference type="ChEBI" id="CHEBI:57865"/>
        <dbReference type="EC" id="4.1.1.23"/>
    </reaction>
</comment>
<accession>A0A7C9VMG8</accession>
<evidence type="ECO:0000256" key="7">
    <source>
        <dbReference type="NCBIfam" id="TIGR02127"/>
    </source>
</evidence>
<protein>
    <recommendedName>
        <fullName evidence="7">Orotidine-5'-phosphate decarboxylase</fullName>
        <ecNumber evidence="7">4.1.1.23</ecNumber>
    </recommendedName>
</protein>
<keyword evidence="4" id="KW-0665">Pyrimidine biosynthesis</keyword>
<comment type="caution">
    <text evidence="9">The sequence shown here is derived from an EMBL/GenBank/DDBJ whole genome shotgun (WGS) entry which is preliminary data.</text>
</comment>
<evidence type="ECO:0000313" key="10">
    <source>
        <dbReference type="Proteomes" id="UP000480266"/>
    </source>
</evidence>
<keyword evidence="10" id="KW-1185">Reference proteome</keyword>
<dbReference type="Gene3D" id="3.20.20.70">
    <property type="entry name" value="Aldolase class I"/>
    <property type="match status" value="1"/>
</dbReference>
<evidence type="ECO:0000256" key="5">
    <source>
        <dbReference type="ARBA" id="ARBA00023239"/>
    </source>
</evidence>
<feature type="domain" description="Orotidine 5'-phosphate decarboxylase" evidence="8">
    <location>
        <begin position="16"/>
        <end position="231"/>
    </location>
</feature>
<evidence type="ECO:0000256" key="4">
    <source>
        <dbReference type="ARBA" id="ARBA00022975"/>
    </source>
</evidence>
<dbReference type="InterPro" id="IPR011995">
    <property type="entry name" value="OMPdecase_type-2"/>
</dbReference>
<sequence>MFIDKLLKKIIELKNPSVLGLDPDIEKFPEFIKEKFLVENINADNISASSITKAEDSIKNAIEFFNKCIIDEVYDIIPAVKFQAAYYEMYGPKGMEALLNSVEYARSKGMIIIIDAKRNDIGSTAKAYSNAYIGRSNIMGLEVPIYDADAITVNAYLGSDGINPFIEDCEKYDKGIFVLVKTSNPSSGEFQDIETENSKELYVRVGEKVEEWGRKLIGEYGYSSIGAVVGAT</sequence>